<proteinExistence type="predicted"/>
<dbReference type="InterPro" id="IPR043842">
    <property type="entry name" value="DUF5866"/>
</dbReference>
<reference evidence="2 3" key="1">
    <citation type="journal article" date="2016" name="Genome Announc.">
        <title>Complete Genome Sequence of a New Megavirus Family Member Isolated from an Inland Water Lake for the First Time in India.</title>
        <authorList>
            <person name="Chatterjee A."/>
            <person name="Ali F."/>
            <person name="Bange D."/>
            <person name="Kondabagil K."/>
        </authorList>
    </citation>
    <scope>NUCLEOTIDE SEQUENCE [LARGE SCALE GENOMIC DNA]</scope>
    <source>
        <strain evidence="2">1</strain>
    </source>
</reference>
<dbReference type="KEGG" id="vg:80513266"/>
<name>A0A167RN47_9VIRU</name>
<dbReference type="RefSeq" id="YP_010776655.1">
    <property type="nucleotide sequence ID" value="NC_075034.1"/>
</dbReference>
<dbReference type="Pfam" id="PF19184">
    <property type="entry name" value="DUF5866"/>
    <property type="match status" value="1"/>
</dbReference>
<evidence type="ECO:0000313" key="2">
    <source>
        <dbReference type="EMBL" id="ANB50904.1"/>
    </source>
</evidence>
<dbReference type="Proteomes" id="UP000241365">
    <property type="component" value="Segment"/>
</dbReference>
<evidence type="ECO:0000259" key="1">
    <source>
        <dbReference type="Pfam" id="PF19184"/>
    </source>
</evidence>
<accession>A0A167RN47</accession>
<sequence>MAYKFCIKSTDQYILRYSREQLFENPNVIGTLFHRVFFSGGFSKKSEITLQFEGSVLKYLIPLIREGILYLPEITSKFQTGSWIQNIIDINEEYIWSELSKMLQFIACDNDCYHKLWKIMQHGAMDQFGRKIHFNTIKKITTGDLVYLLPYDKLSSNDLRKNFMNKLSISIMNIPLPSSVKKGFPKLPTLLIENIEKSMYNSSTNYLESIKVTIQMTPTIKRLIIYTTRNGDTWNTRDEYVDFIVNRFVIMITKAVSHYQ</sequence>
<keyword evidence="3" id="KW-1185">Reference proteome</keyword>
<dbReference type="EMBL" id="KU877344">
    <property type="protein sequence ID" value="ANB50904.1"/>
    <property type="molecule type" value="Genomic_DNA"/>
</dbReference>
<evidence type="ECO:0000313" key="3">
    <source>
        <dbReference type="Proteomes" id="UP000241365"/>
    </source>
</evidence>
<dbReference type="GeneID" id="80513266"/>
<organism evidence="2 3">
    <name type="scientific">Powai lake megavirus</name>
    <dbReference type="NCBI Taxonomy" id="1842663"/>
    <lineage>
        <taxon>Viruses</taxon>
        <taxon>Varidnaviria</taxon>
        <taxon>Bamfordvirae</taxon>
        <taxon>Nucleocytoviricota</taxon>
        <taxon>Megaviricetes</taxon>
        <taxon>Imitervirales</taxon>
        <taxon>Mimiviridae</taxon>
        <taxon>Megamimivirinae</taxon>
        <taxon>Megavirus</taxon>
        <taxon>Megavirus powaiense</taxon>
    </lineage>
</organism>
<feature type="domain" description="DUF5866" evidence="1">
    <location>
        <begin position="6"/>
        <end position="78"/>
    </location>
</feature>
<protein>
    <recommendedName>
        <fullName evidence="1">DUF5866 domain-containing protein</fullName>
    </recommendedName>
</protein>